<reference evidence="2" key="1">
    <citation type="submission" date="2015-10" db="EMBL/GenBank/DDBJ databases">
        <title>Niche specialization of a soil ammonia-oxidizing archaeon, Candidatus Nitrosocosmicus oleophilus.</title>
        <authorList>
            <person name="Jung M.-Y."/>
            <person name="Rhee S.-K."/>
        </authorList>
    </citation>
    <scope>NUCLEOTIDE SEQUENCE [LARGE SCALE GENOMIC DNA]</scope>
    <source>
        <strain evidence="2">MY3</strain>
    </source>
</reference>
<keyword evidence="2" id="KW-1185">Reference proteome</keyword>
<proteinExistence type="predicted"/>
<evidence type="ECO:0000313" key="2">
    <source>
        <dbReference type="Proteomes" id="UP000058925"/>
    </source>
</evidence>
<protein>
    <recommendedName>
        <fullName evidence="3">Emp24/gp25L/p24 family/GOLD</fullName>
    </recommendedName>
</protein>
<dbReference type="OrthoDB" id="11577at2157"/>
<evidence type="ECO:0000313" key="1">
    <source>
        <dbReference type="EMBL" id="ALI34790.1"/>
    </source>
</evidence>
<gene>
    <name evidence="1" type="ORF">NMY3_00580</name>
</gene>
<accession>A0A654LVG3</accession>
<dbReference type="KEGG" id="taa:NMY3_00580"/>
<sequence length="110" mass="12519">MHIFFGGNDASFNGTQTKSIGNYTVEFLVNSSKPIIDRTTSFLFRLTSNAGDVLIKLPVSFYFFKDGKPVFSNPNNFTLVSQGHYDFNYTFSEPGKYLLFIWISRTFSIS</sequence>
<dbReference type="Proteomes" id="UP000058925">
    <property type="component" value="Chromosome"/>
</dbReference>
<name>A0A654LVG3_9ARCH</name>
<dbReference type="EMBL" id="CP012850">
    <property type="protein sequence ID" value="ALI34790.1"/>
    <property type="molecule type" value="Genomic_DNA"/>
</dbReference>
<evidence type="ECO:0008006" key="3">
    <source>
        <dbReference type="Google" id="ProtNLM"/>
    </source>
</evidence>
<organism evidence="1 2">
    <name type="scientific">Candidatus Nitrosocosmicus oleophilus</name>
    <dbReference type="NCBI Taxonomy" id="1353260"/>
    <lineage>
        <taxon>Archaea</taxon>
        <taxon>Nitrososphaerota</taxon>
        <taxon>Nitrososphaeria</taxon>
        <taxon>Nitrososphaerales</taxon>
        <taxon>Nitrososphaeraceae</taxon>
        <taxon>Candidatus Nitrosocosmicus</taxon>
    </lineage>
</organism>
<dbReference type="RefSeq" id="WP_196817387.1">
    <property type="nucleotide sequence ID" value="NZ_CP012850.1"/>
</dbReference>
<dbReference type="GeneID" id="60420739"/>
<dbReference type="AlphaFoldDB" id="A0A654LVG3"/>